<gene>
    <name evidence="2" type="ORF">PIB30_079046</name>
</gene>
<accession>A0ABU6SSY4</accession>
<reference evidence="2 3" key="1">
    <citation type="journal article" date="2023" name="Plants (Basel)">
        <title>Bridging the Gap: Combining Genomics and Transcriptomics Approaches to Understand Stylosanthes scabra, an Orphan Legume from the Brazilian Caatinga.</title>
        <authorList>
            <person name="Ferreira-Neto J.R.C."/>
            <person name="da Silva M.D."/>
            <person name="Binneck E."/>
            <person name="de Melo N.F."/>
            <person name="da Silva R.H."/>
            <person name="de Melo A.L.T.M."/>
            <person name="Pandolfi V."/>
            <person name="Bustamante F.O."/>
            <person name="Brasileiro-Vidal A.C."/>
            <person name="Benko-Iseppon A.M."/>
        </authorList>
    </citation>
    <scope>NUCLEOTIDE SEQUENCE [LARGE SCALE GENOMIC DNA]</scope>
    <source>
        <tissue evidence="2">Leaves</tissue>
    </source>
</reference>
<keyword evidence="3" id="KW-1185">Reference proteome</keyword>
<dbReference type="Proteomes" id="UP001341840">
    <property type="component" value="Unassembled WGS sequence"/>
</dbReference>
<organism evidence="2 3">
    <name type="scientific">Stylosanthes scabra</name>
    <dbReference type="NCBI Taxonomy" id="79078"/>
    <lineage>
        <taxon>Eukaryota</taxon>
        <taxon>Viridiplantae</taxon>
        <taxon>Streptophyta</taxon>
        <taxon>Embryophyta</taxon>
        <taxon>Tracheophyta</taxon>
        <taxon>Spermatophyta</taxon>
        <taxon>Magnoliopsida</taxon>
        <taxon>eudicotyledons</taxon>
        <taxon>Gunneridae</taxon>
        <taxon>Pentapetalae</taxon>
        <taxon>rosids</taxon>
        <taxon>fabids</taxon>
        <taxon>Fabales</taxon>
        <taxon>Fabaceae</taxon>
        <taxon>Papilionoideae</taxon>
        <taxon>50 kb inversion clade</taxon>
        <taxon>dalbergioids sensu lato</taxon>
        <taxon>Dalbergieae</taxon>
        <taxon>Pterocarpus clade</taxon>
        <taxon>Stylosanthes</taxon>
    </lineage>
</organism>
<evidence type="ECO:0000256" key="1">
    <source>
        <dbReference type="SAM" id="SignalP"/>
    </source>
</evidence>
<keyword evidence="1" id="KW-0732">Signal</keyword>
<comment type="caution">
    <text evidence="2">The sequence shown here is derived from an EMBL/GenBank/DDBJ whole genome shotgun (WGS) entry which is preliminary data.</text>
</comment>
<protein>
    <submittedName>
        <fullName evidence="2">Uncharacterized protein</fullName>
    </submittedName>
</protein>
<name>A0ABU6SSY4_9FABA</name>
<proteinExistence type="predicted"/>
<sequence length="163" mass="18059">MTTTTIVASSLSSLWFFRFWASGLGDLFLSQHLSSLMILANSLRDLVMDFCDWGHQGSVAFELLFQNPWLALGSGIPLVIPGVMRLSINSGSRIDLGIFGDGYYSVDFFIVNEFFSDDLHLLSSPLTRPLVRHRLTVESLKSSMVLYSSLNCSTNILVDSLGL</sequence>
<dbReference type="EMBL" id="JASCZI010061524">
    <property type="protein sequence ID" value="MED6138918.1"/>
    <property type="molecule type" value="Genomic_DNA"/>
</dbReference>
<feature type="chain" id="PRO_5046394337" evidence="1">
    <location>
        <begin position="26"/>
        <end position="163"/>
    </location>
</feature>
<feature type="signal peptide" evidence="1">
    <location>
        <begin position="1"/>
        <end position="25"/>
    </location>
</feature>
<evidence type="ECO:0000313" key="3">
    <source>
        <dbReference type="Proteomes" id="UP001341840"/>
    </source>
</evidence>
<evidence type="ECO:0000313" key="2">
    <source>
        <dbReference type="EMBL" id="MED6138918.1"/>
    </source>
</evidence>